<feature type="domain" description="Reverse transcriptase" evidence="1">
    <location>
        <begin position="69"/>
        <end position="339"/>
    </location>
</feature>
<dbReference type="PANTHER" id="PTHR46890:SF48">
    <property type="entry name" value="RNA-DIRECTED DNA POLYMERASE"/>
    <property type="match status" value="1"/>
</dbReference>
<dbReference type="EMBL" id="JABTTQ020003506">
    <property type="protein sequence ID" value="KAK6115594.1"/>
    <property type="molecule type" value="Genomic_DNA"/>
</dbReference>
<name>A0ABR0TZD9_REHGL</name>
<dbReference type="InterPro" id="IPR052343">
    <property type="entry name" value="Retrotransposon-Effector_Assoc"/>
</dbReference>
<evidence type="ECO:0000259" key="1">
    <source>
        <dbReference type="PROSITE" id="PS50878"/>
    </source>
</evidence>
<dbReference type="CDD" id="cd01650">
    <property type="entry name" value="RT_nLTR_like"/>
    <property type="match status" value="1"/>
</dbReference>
<gene>
    <name evidence="2" type="ORF">DH2020_007863</name>
</gene>
<protein>
    <recommendedName>
        <fullName evidence="1">Reverse transcriptase domain-containing protein</fullName>
    </recommendedName>
</protein>
<comment type="caution">
    <text evidence="2">The sequence shown here is derived from an EMBL/GenBank/DDBJ whole genome shotgun (WGS) entry which is preliminary data.</text>
</comment>
<dbReference type="InterPro" id="IPR043502">
    <property type="entry name" value="DNA/RNA_pol_sf"/>
</dbReference>
<keyword evidence="3" id="KW-1185">Reference proteome</keyword>
<dbReference type="SUPFAM" id="SSF56672">
    <property type="entry name" value="DNA/RNA polymerases"/>
    <property type="match status" value="1"/>
</dbReference>
<dbReference type="Proteomes" id="UP001318860">
    <property type="component" value="Unassembled WGS sequence"/>
</dbReference>
<reference evidence="2 3" key="1">
    <citation type="journal article" date="2021" name="Comput. Struct. Biotechnol. J.">
        <title>De novo genome assembly of the potent medicinal plant Rehmannia glutinosa using nanopore technology.</title>
        <authorList>
            <person name="Ma L."/>
            <person name="Dong C."/>
            <person name="Song C."/>
            <person name="Wang X."/>
            <person name="Zheng X."/>
            <person name="Niu Y."/>
            <person name="Chen S."/>
            <person name="Feng W."/>
        </authorList>
    </citation>
    <scope>NUCLEOTIDE SEQUENCE [LARGE SCALE GENOMIC DNA]</scope>
    <source>
        <strain evidence="2">DH-2019</strain>
    </source>
</reference>
<evidence type="ECO:0000313" key="3">
    <source>
        <dbReference type="Proteomes" id="UP001318860"/>
    </source>
</evidence>
<proteinExistence type="predicted"/>
<sequence>MDRTLDAIEPRMTDERNKILACPFEEAEVVTALTQMHPTKSPGSDGMPALFFQTFWPIIKNDVLSVVLSVLNGNVSPKGVNDTNIVLIPKCNNPSNLKDWRPISLSNVVYKILVKVLANKLQKVILHLISSTQSEFVPGRSIIDNVQIAFEILHSMKRKLKGKIGDVALKINISKAYDSMNWSFLQAIMLKMGFDSTWVRWIMMCVTSVCYSIGVNGEEVGPIIPERVLRQGDPLSQYLFILCAEGLSFLIKDAEDNDRIHGVRVCRRTPFISHLFFADDSLLFSRASIDECNYLKNILEAYKEASGQGVNFGKSGVMFSSNMPHHSREALCQNLGVRQNLNSGKYLGLPSLIGRKKKEVFRHIKDIMWGYIQNWQGNKLSRGGKEILLNSVAQVVPSYFMSTLLLPISY</sequence>
<accession>A0ABR0TZD9</accession>
<dbReference type="Pfam" id="PF00078">
    <property type="entry name" value="RVT_1"/>
    <property type="match status" value="1"/>
</dbReference>
<dbReference type="PROSITE" id="PS50878">
    <property type="entry name" value="RT_POL"/>
    <property type="match status" value="1"/>
</dbReference>
<dbReference type="PANTHER" id="PTHR46890">
    <property type="entry name" value="NON-LTR RETROLELEMENT REVERSE TRANSCRIPTASE-LIKE PROTEIN-RELATED"/>
    <property type="match status" value="1"/>
</dbReference>
<evidence type="ECO:0000313" key="2">
    <source>
        <dbReference type="EMBL" id="KAK6115594.1"/>
    </source>
</evidence>
<organism evidence="2 3">
    <name type="scientific">Rehmannia glutinosa</name>
    <name type="common">Chinese foxglove</name>
    <dbReference type="NCBI Taxonomy" id="99300"/>
    <lineage>
        <taxon>Eukaryota</taxon>
        <taxon>Viridiplantae</taxon>
        <taxon>Streptophyta</taxon>
        <taxon>Embryophyta</taxon>
        <taxon>Tracheophyta</taxon>
        <taxon>Spermatophyta</taxon>
        <taxon>Magnoliopsida</taxon>
        <taxon>eudicotyledons</taxon>
        <taxon>Gunneridae</taxon>
        <taxon>Pentapetalae</taxon>
        <taxon>asterids</taxon>
        <taxon>lamiids</taxon>
        <taxon>Lamiales</taxon>
        <taxon>Orobanchaceae</taxon>
        <taxon>Rehmannieae</taxon>
        <taxon>Rehmannia</taxon>
    </lineage>
</organism>
<dbReference type="InterPro" id="IPR000477">
    <property type="entry name" value="RT_dom"/>
</dbReference>